<keyword evidence="2" id="KW-1185">Reference proteome</keyword>
<name>M5RL35_9BACT</name>
<keyword evidence="1" id="KW-0808">Transferase</keyword>
<dbReference type="GO" id="GO:0032259">
    <property type="term" value="P:methylation"/>
    <property type="evidence" value="ECO:0007669"/>
    <property type="project" value="UniProtKB-KW"/>
</dbReference>
<dbReference type="RefSeq" id="WP_008707581.1">
    <property type="nucleotide sequence ID" value="NZ_ANOG01000998.1"/>
</dbReference>
<comment type="caution">
    <text evidence="1">The sequence shown here is derived from an EMBL/GenBank/DDBJ whole genome shotgun (WGS) entry which is preliminary data.</text>
</comment>
<feature type="non-terminal residue" evidence="1">
    <location>
        <position position="63"/>
    </location>
</feature>
<keyword evidence="1" id="KW-0489">Methyltransferase</keyword>
<organism evidence="1 2">
    <name type="scientific">Rhodopirellula maiorica SM1</name>
    <dbReference type="NCBI Taxonomy" id="1265738"/>
    <lineage>
        <taxon>Bacteria</taxon>
        <taxon>Pseudomonadati</taxon>
        <taxon>Planctomycetota</taxon>
        <taxon>Planctomycetia</taxon>
        <taxon>Pirellulales</taxon>
        <taxon>Pirellulaceae</taxon>
        <taxon>Novipirellula</taxon>
    </lineage>
</organism>
<protein>
    <submittedName>
        <fullName evidence="1">FkbM family methyltransferase</fullName>
    </submittedName>
</protein>
<reference evidence="1 2" key="1">
    <citation type="journal article" date="2013" name="Mar. Genomics">
        <title>Expression of sulfatases in Rhodopirellula baltica and the diversity of sulfatases in the genus Rhodopirellula.</title>
        <authorList>
            <person name="Wegner C.E."/>
            <person name="Richter-Heitmann T."/>
            <person name="Klindworth A."/>
            <person name="Klockow C."/>
            <person name="Richter M."/>
            <person name="Achstetter T."/>
            <person name="Glockner F.O."/>
            <person name="Harder J."/>
        </authorList>
    </citation>
    <scope>NUCLEOTIDE SEQUENCE [LARGE SCALE GENOMIC DNA]</scope>
    <source>
        <strain evidence="1 2">SM1</strain>
    </source>
</reference>
<dbReference type="AlphaFoldDB" id="M5RL35"/>
<evidence type="ECO:0000313" key="2">
    <source>
        <dbReference type="Proteomes" id="UP000011991"/>
    </source>
</evidence>
<evidence type="ECO:0000313" key="1">
    <source>
        <dbReference type="EMBL" id="EMI16087.1"/>
    </source>
</evidence>
<dbReference type="EMBL" id="ANOG01000998">
    <property type="protein sequence ID" value="EMI16087.1"/>
    <property type="molecule type" value="Genomic_DNA"/>
</dbReference>
<gene>
    <name evidence="1" type="ORF">RMSM_06994</name>
</gene>
<dbReference type="Proteomes" id="UP000011991">
    <property type="component" value="Unassembled WGS sequence"/>
</dbReference>
<dbReference type="GO" id="GO:0008168">
    <property type="term" value="F:methyltransferase activity"/>
    <property type="evidence" value="ECO:0007669"/>
    <property type="project" value="UniProtKB-KW"/>
</dbReference>
<sequence length="63" mass="6842">MNIKQILLGTWFGDLAMFSREKIDIVRAALIQPEAVGTIANDQLASMLVTSICQSGETFLDVG</sequence>
<proteinExistence type="predicted"/>
<accession>M5RL35</accession>